<dbReference type="GO" id="GO:0005886">
    <property type="term" value="C:plasma membrane"/>
    <property type="evidence" value="ECO:0007669"/>
    <property type="project" value="UniProtKB-SubCell"/>
</dbReference>
<dbReference type="AlphaFoldDB" id="A0A841L737"/>
<proteinExistence type="inferred from homology"/>
<evidence type="ECO:0000256" key="5">
    <source>
        <dbReference type="HAMAP-Rule" id="MF_01874"/>
    </source>
</evidence>
<keyword evidence="4 5" id="KW-0472">Membrane</keyword>
<comment type="subcellular location">
    <subcellularLocation>
        <location evidence="5">Cell membrane</location>
        <topology evidence="5">Multi-pass membrane protein</topology>
    </subcellularLocation>
</comment>
<organism evidence="6 7">
    <name type="scientific">Anaerosolibacter carboniphilus</name>
    <dbReference type="NCBI Taxonomy" id="1417629"/>
    <lineage>
        <taxon>Bacteria</taxon>
        <taxon>Bacillati</taxon>
        <taxon>Bacillota</taxon>
        <taxon>Clostridia</taxon>
        <taxon>Peptostreptococcales</taxon>
        <taxon>Thermotaleaceae</taxon>
        <taxon>Anaerosolibacter</taxon>
    </lineage>
</organism>
<dbReference type="PANTHER" id="PTHR38452:SF1">
    <property type="entry name" value="UPF0756 MEMBRANE PROTEIN YEAL"/>
    <property type="match status" value="1"/>
</dbReference>
<keyword evidence="2 5" id="KW-0812">Transmembrane</keyword>
<comment type="caution">
    <text evidence="6">The sequence shown here is derived from an EMBL/GenBank/DDBJ whole genome shotgun (WGS) entry which is preliminary data.</text>
</comment>
<name>A0A841L737_9FIRM</name>
<comment type="caution">
    <text evidence="5">Lacks conserved residue(s) required for the propagation of feature annotation.</text>
</comment>
<accession>A0A841L737</accession>
<dbReference type="HAMAP" id="MF_01874">
    <property type="entry name" value="UPF0756"/>
    <property type="match status" value="1"/>
</dbReference>
<reference evidence="6 7" key="1">
    <citation type="submission" date="2020-08" db="EMBL/GenBank/DDBJ databases">
        <title>Genomic Encyclopedia of Type Strains, Phase IV (KMG-IV): sequencing the most valuable type-strain genomes for metagenomic binning, comparative biology and taxonomic classification.</title>
        <authorList>
            <person name="Goeker M."/>
        </authorList>
    </citation>
    <scope>NUCLEOTIDE SEQUENCE [LARGE SCALE GENOMIC DNA]</scope>
    <source>
        <strain evidence="6 7">DSM 103526</strain>
    </source>
</reference>
<evidence type="ECO:0000256" key="1">
    <source>
        <dbReference type="ARBA" id="ARBA00022475"/>
    </source>
</evidence>
<dbReference type="PANTHER" id="PTHR38452">
    <property type="entry name" value="UPF0756 MEMBRANE PROTEIN YEAL"/>
    <property type="match status" value="1"/>
</dbReference>
<evidence type="ECO:0000256" key="4">
    <source>
        <dbReference type="ARBA" id="ARBA00023136"/>
    </source>
</evidence>
<evidence type="ECO:0000256" key="3">
    <source>
        <dbReference type="ARBA" id="ARBA00022989"/>
    </source>
</evidence>
<dbReference type="Proteomes" id="UP000579281">
    <property type="component" value="Unassembled WGS sequence"/>
</dbReference>
<protein>
    <recommendedName>
        <fullName evidence="5">UPF0756 membrane protein HNQ80_004224</fullName>
    </recommendedName>
</protein>
<feature type="transmembrane region" description="Helical" evidence="5">
    <location>
        <begin position="50"/>
        <end position="67"/>
    </location>
</feature>
<dbReference type="EMBL" id="JACHEN010000032">
    <property type="protein sequence ID" value="MBB6218085.1"/>
    <property type="molecule type" value="Genomic_DNA"/>
</dbReference>
<feature type="transmembrane region" description="Helical" evidence="5">
    <location>
        <begin position="79"/>
        <end position="99"/>
    </location>
</feature>
<sequence length="155" mass="16701">MDQSYILLLAILILGLFSKNDAIAIASTILILLKLLKLEMLFPKLEAHGLNVGVIILTISFLAPMASGKYEMKEIIQSLKNPLGISAVLAGAVVILLSAKGYRLITDDPTVIVPIVFGSILGLIAFRGVPVGPLIASGLTVMLYEAYKWIAKYFT</sequence>
<comment type="similarity">
    <text evidence="5">Belongs to the UPF0756 family.</text>
</comment>
<evidence type="ECO:0000313" key="7">
    <source>
        <dbReference type="Proteomes" id="UP000579281"/>
    </source>
</evidence>
<dbReference type="Pfam" id="PF04284">
    <property type="entry name" value="DUF441"/>
    <property type="match status" value="1"/>
</dbReference>
<dbReference type="InterPro" id="IPR007382">
    <property type="entry name" value="UPF0756_TM"/>
</dbReference>
<feature type="transmembrane region" description="Helical" evidence="5">
    <location>
        <begin position="111"/>
        <end position="144"/>
    </location>
</feature>
<keyword evidence="7" id="KW-1185">Reference proteome</keyword>
<keyword evidence="3 5" id="KW-1133">Transmembrane helix</keyword>
<evidence type="ECO:0000313" key="6">
    <source>
        <dbReference type="EMBL" id="MBB6218085.1"/>
    </source>
</evidence>
<dbReference type="RefSeq" id="WP_184312581.1">
    <property type="nucleotide sequence ID" value="NZ_JACHEN010000032.1"/>
</dbReference>
<gene>
    <name evidence="6" type="ORF">HNQ80_004224</name>
</gene>
<keyword evidence="1 5" id="KW-1003">Cell membrane</keyword>
<evidence type="ECO:0000256" key="2">
    <source>
        <dbReference type="ARBA" id="ARBA00022692"/>
    </source>
</evidence>